<reference evidence="1" key="1">
    <citation type="journal article" date="2020" name="mSystems">
        <title>Genome- and Community-Level Interaction Insights into Carbon Utilization and Element Cycling Functions of Hydrothermarchaeota in Hydrothermal Sediment.</title>
        <authorList>
            <person name="Zhou Z."/>
            <person name="Liu Y."/>
            <person name="Xu W."/>
            <person name="Pan J."/>
            <person name="Luo Z.H."/>
            <person name="Li M."/>
        </authorList>
    </citation>
    <scope>NUCLEOTIDE SEQUENCE [LARGE SCALE GENOMIC DNA]</scope>
    <source>
        <strain evidence="1">SpSt-16</strain>
    </source>
</reference>
<accession>A0A7C2VNJ3</accession>
<organism evidence="1">
    <name type="scientific">Ignisphaera aggregans</name>
    <dbReference type="NCBI Taxonomy" id="334771"/>
    <lineage>
        <taxon>Archaea</taxon>
        <taxon>Thermoproteota</taxon>
        <taxon>Thermoprotei</taxon>
        <taxon>Desulfurococcales</taxon>
        <taxon>Desulfurococcaceae</taxon>
        <taxon>Ignisphaera</taxon>
    </lineage>
</organism>
<dbReference type="InterPro" id="IPR053138">
    <property type="entry name" value="N-alpha-Ac-DABA_deacetylase"/>
</dbReference>
<dbReference type="PANTHER" id="PTHR37326:SF1">
    <property type="entry name" value="BLL3975 PROTEIN"/>
    <property type="match status" value="1"/>
</dbReference>
<comment type="caution">
    <text evidence="1">The sequence shown here is derived from an EMBL/GenBank/DDBJ whole genome shotgun (WGS) entry which is preliminary data.</text>
</comment>
<dbReference type="SUPFAM" id="SSF53187">
    <property type="entry name" value="Zn-dependent exopeptidases"/>
    <property type="match status" value="1"/>
</dbReference>
<evidence type="ECO:0000313" key="1">
    <source>
        <dbReference type="EMBL" id="HEW52728.1"/>
    </source>
</evidence>
<gene>
    <name evidence="1" type="ORF">ENO77_00895</name>
</gene>
<dbReference type="PANTHER" id="PTHR37326">
    <property type="entry name" value="BLL3975 PROTEIN"/>
    <property type="match status" value="1"/>
</dbReference>
<protein>
    <submittedName>
        <fullName evidence="1">Uncharacterized protein</fullName>
    </submittedName>
</protein>
<dbReference type="Gene3D" id="3.40.630.10">
    <property type="entry name" value="Zn peptidases"/>
    <property type="match status" value="1"/>
</dbReference>
<sequence length="271" mass="29762">MLLERINISIDLGFTIFRLGKENPCIALISGITYDDGCGVATLRNVVDKLKSLTLRGSVIVVPHVNELDLDVENNRYSGSLFNLLIKRFSEVLPSNCLVIELRCASGFEPHIVIDKASTDNSVKNVLEAIPIKYIVMSNTSNTAKILRERGFNVITIVFGGGKEFSLDDVEQYVQVILDFLGNLNIIKRRVKQVQHEYLDRYHVIKCHSRGIFVPSIARGSEVSAKDLIGSLDGAEVTSPVDGVVLYVSSPRLCNIGDVICVIGAKSKGTP</sequence>
<dbReference type="EMBL" id="DSGT01000002">
    <property type="protein sequence ID" value="HEW52728.1"/>
    <property type="molecule type" value="Genomic_DNA"/>
</dbReference>
<dbReference type="AlphaFoldDB" id="A0A7C2VNJ3"/>
<name>A0A7C2VNJ3_9CREN</name>
<proteinExistence type="predicted"/>